<evidence type="ECO:0000313" key="2">
    <source>
        <dbReference type="Proteomes" id="UP000519972"/>
    </source>
</evidence>
<proteinExistence type="predicted"/>
<dbReference type="RefSeq" id="WP_131710945.1">
    <property type="nucleotide sequence ID" value="NZ_JABFCN010000062.1"/>
</dbReference>
<evidence type="ECO:0000313" key="1">
    <source>
        <dbReference type="EMBL" id="NNU41023.1"/>
    </source>
</evidence>
<accession>A0A7Y3WI91</accession>
<name>A0A7Y3WI91_9HYPH</name>
<reference evidence="1 2" key="1">
    <citation type="submission" date="2020-02" db="EMBL/GenBank/DDBJ databases">
        <authorList>
            <person name="Sun Q."/>
        </authorList>
    </citation>
    <scope>NUCLEOTIDE SEQUENCE [LARGE SCALE GENOMIC DNA]</scope>
    <source>
        <strain evidence="1 2">CCBAU 03386</strain>
    </source>
</reference>
<dbReference type="AlphaFoldDB" id="A0A7Y3WI91"/>
<keyword evidence="2" id="KW-1185">Reference proteome</keyword>
<dbReference type="Proteomes" id="UP000519972">
    <property type="component" value="Unassembled WGS sequence"/>
</dbReference>
<dbReference type="EMBL" id="JABFCN010000062">
    <property type="protein sequence ID" value="NNU41023.1"/>
    <property type="molecule type" value="Genomic_DNA"/>
</dbReference>
<gene>
    <name evidence="1" type="ORF">G9X64_32005</name>
</gene>
<organism evidence="1 2">
    <name type="scientific">Rhizobium sophorae</name>
    <dbReference type="NCBI Taxonomy" id="1535242"/>
    <lineage>
        <taxon>Bacteria</taxon>
        <taxon>Pseudomonadati</taxon>
        <taxon>Pseudomonadota</taxon>
        <taxon>Alphaproteobacteria</taxon>
        <taxon>Hyphomicrobiales</taxon>
        <taxon>Rhizobiaceae</taxon>
        <taxon>Rhizobium/Agrobacterium group</taxon>
        <taxon>Rhizobium</taxon>
    </lineage>
</organism>
<protein>
    <submittedName>
        <fullName evidence="1">Uncharacterized protein</fullName>
    </submittedName>
</protein>
<comment type="caution">
    <text evidence="1">The sequence shown here is derived from an EMBL/GenBank/DDBJ whole genome shotgun (WGS) entry which is preliminary data.</text>
</comment>
<sequence length="227" mass="24335">MTADHTIYQPYRFNRLAKAAQLRASSAAHAELDEHQSDVSDLLLADMPQIMAAINRFTVMFNAWNDHGRQVFDMAEPMQALAGTQVAAPAQIPDDGYPEAFYVHFGLTAGLKTTAGDFIDGALVILSSNSGKSSLHCAFVCGSDASGITDDASLARILRTQGRLAFAAAPLADLSAITLSQTVGDPMVSSDEVMSEAVTRLLLALSYLAEPMPKAQISNHETIFKPF</sequence>